<gene>
    <name evidence="1" type="ORF">EYF80_003524</name>
</gene>
<dbReference type="EMBL" id="SRLO01000017">
    <property type="protein sequence ID" value="TNN86107.1"/>
    <property type="molecule type" value="Genomic_DNA"/>
</dbReference>
<comment type="caution">
    <text evidence="1">The sequence shown here is derived from an EMBL/GenBank/DDBJ whole genome shotgun (WGS) entry which is preliminary data.</text>
</comment>
<evidence type="ECO:0000313" key="2">
    <source>
        <dbReference type="Proteomes" id="UP000314294"/>
    </source>
</evidence>
<keyword evidence="2" id="KW-1185">Reference proteome</keyword>
<dbReference type="AlphaFoldDB" id="A0A4Z2J7W2"/>
<name>A0A4Z2J7W2_9TELE</name>
<proteinExistence type="predicted"/>
<accession>A0A4Z2J7W2</accession>
<protein>
    <submittedName>
        <fullName evidence="1">Uncharacterized protein</fullName>
    </submittedName>
</protein>
<evidence type="ECO:0000313" key="1">
    <source>
        <dbReference type="EMBL" id="TNN86107.1"/>
    </source>
</evidence>
<dbReference type="Proteomes" id="UP000314294">
    <property type="component" value="Unassembled WGS sequence"/>
</dbReference>
<sequence length="130" mass="13979">MATNPNVVSCLWIPTNATLLRGGPSVSGFSSCTLQTARNAPWIPDASAALSALLGMWRRRMETPCRGSRCKVSDPSTVRSTNINKKELASSGERAGMSRCSTANKTTKRYPGYWPGCQRLAARSSEPTVA</sequence>
<organism evidence="1 2">
    <name type="scientific">Liparis tanakae</name>
    <name type="common">Tanaka's snailfish</name>
    <dbReference type="NCBI Taxonomy" id="230148"/>
    <lineage>
        <taxon>Eukaryota</taxon>
        <taxon>Metazoa</taxon>
        <taxon>Chordata</taxon>
        <taxon>Craniata</taxon>
        <taxon>Vertebrata</taxon>
        <taxon>Euteleostomi</taxon>
        <taxon>Actinopterygii</taxon>
        <taxon>Neopterygii</taxon>
        <taxon>Teleostei</taxon>
        <taxon>Neoteleostei</taxon>
        <taxon>Acanthomorphata</taxon>
        <taxon>Eupercaria</taxon>
        <taxon>Perciformes</taxon>
        <taxon>Cottioidei</taxon>
        <taxon>Cottales</taxon>
        <taxon>Liparidae</taxon>
        <taxon>Liparis</taxon>
    </lineage>
</organism>
<reference evidence="1 2" key="1">
    <citation type="submission" date="2019-03" db="EMBL/GenBank/DDBJ databases">
        <title>First draft genome of Liparis tanakae, snailfish: a comprehensive survey of snailfish specific genes.</title>
        <authorList>
            <person name="Kim W."/>
            <person name="Song I."/>
            <person name="Jeong J.-H."/>
            <person name="Kim D."/>
            <person name="Kim S."/>
            <person name="Ryu S."/>
            <person name="Song J.Y."/>
            <person name="Lee S.K."/>
        </authorList>
    </citation>
    <scope>NUCLEOTIDE SEQUENCE [LARGE SCALE GENOMIC DNA]</scope>
    <source>
        <tissue evidence="1">Muscle</tissue>
    </source>
</reference>